<dbReference type="OrthoDB" id="10252754at2759"/>
<dbReference type="Gene3D" id="3.40.1170.10">
    <property type="entry name" value="DNA repair protein MutS, domain I"/>
    <property type="match status" value="1"/>
</dbReference>
<feature type="domain" description="DNA mismatch repair protein MutS core" evidence="13">
    <location>
        <begin position="419"/>
        <end position="750"/>
    </location>
</feature>
<comment type="subcellular location">
    <subcellularLocation>
        <location evidence="1">Nucleus</location>
    </subcellularLocation>
</comment>
<evidence type="ECO:0000256" key="6">
    <source>
        <dbReference type="ARBA" id="ARBA00022840"/>
    </source>
</evidence>
<dbReference type="GO" id="GO:0140664">
    <property type="term" value="F:ATP-dependent DNA damage sensor activity"/>
    <property type="evidence" value="ECO:0007669"/>
    <property type="project" value="InterPro"/>
</dbReference>
<dbReference type="Pfam" id="PF01624">
    <property type="entry name" value="MutS_I"/>
    <property type="match status" value="1"/>
</dbReference>
<comment type="similarity">
    <text evidence="2">Belongs to the DNA mismatch repair MutS family. MSH3 subfamily.</text>
</comment>
<evidence type="ECO:0000256" key="7">
    <source>
        <dbReference type="ARBA" id="ARBA00023125"/>
    </source>
</evidence>
<dbReference type="Pfam" id="PF05192">
    <property type="entry name" value="MutS_III"/>
    <property type="match status" value="1"/>
</dbReference>
<evidence type="ECO:0000256" key="9">
    <source>
        <dbReference type="ARBA" id="ARBA00023242"/>
    </source>
</evidence>
<feature type="domain" description="DNA mismatch repair proteins mutS family" evidence="14">
    <location>
        <begin position="794"/>
        <end position="935"/>
    </location>
</feature>
<sequence length="994" mass="109129">MGKQKQQVISRFFAPKPKLPSPSTSPSESPLLPNPPTPPPKITATVTFSPSKRLRNSNLTSPTSSSPSKTPRLSSPDPSLHQKFLNKLLEPTEDLVSSSQKNPLSNPKYTPLEQQVVDLKEKYPDVLLMVEVGYRYRFFGGDAENAARVLGIYAHVDHNFLTASVPTFRLNVHVRRLVSAGYKVGVVKQSETAAIKAHGSNRLGPFCRGLSALYTKATLEAAEDVGGGEEGCGEWVDDVRIGVVGVEISTGDVVYGEFNDNLMRAGLEAFILSLSPAELLLVEPLSKQTEKLLLAYAGPASNVRVERASRYCFNEGGALADVMSLYENTNENGFGDQQEEGTEVREQGNSHMAIEGIMAMPDFTVQALALLIRHLKQFGFERILSLGASFRPFSGTMEMTLSANSIQQLELLKNNSDGSESGSLLHCMNHTLTIFGSRLLRHWVSHPLCDRNMILARLDAVSEIAESVGSSSSKASWSLSNIDEGGHDVTFVQPDFSYLLSSVLTALGRSPDIQRGITRIFHRTATTSEVARLIIKLAAYCCSMPSIVLGYRLHDLMLQFVAVIQALLVAGKQLQQLHIEEEGKSKSVSRKTVHSVLLRKLILTASSSSVISNAAKLLSALNKEAADRGDLLNLFNISSGRFPEVAEAGTTMRADAKVPLDWVKVNSTKKTIRYHPPEVLTALDHLTLAQEELGVVCRGAWDGFLKAFGKYYGEFQSAVQALSALDFFVNDAEPVQIHISAGRHPEVKCPTTLDNTSLRNMRPSPWTPGSCRRVLSDSDRAKYGREELLYSPSCSDCIMAQVGSFVPSSSAKLHVLDGIHTRMGASDSIQQGRSTFLEEMSEASTIIHNCTPQSLVIIDELGRGTSSVGAYHVSYMTSQSVTDVMDSNDKKMDHQDVTYLYKLVPGVSERSFGFKVAQLAQLPPSCILELLSWLQSWRLSLARGFEIEELTDNYRVFFENINSALGDGDLANCFQFLKRARSIGMELINEYKTI</sequence>
<dbReference type="FunFam" id="3.30.420.110:FF:000010">
    <property type="entry name" value="DNA mismatch repair protein"/>
    <property type="match status" value="1"/>
</dbReference>
<dbReference type="InterPro" id="IPR036187">
    <property type="entry name" value="DNA_mismatch_repair_MutS_sf"/>
</dbReference>
<dbReference type="Pfam" id="PF05188">
    <property type="entry name" value="MutS_II"/>
    <property type="match status" value="1"/>
</dbReference>
<keyword evidence="9" id="KW-0539">Nucleus</keyword>
<keyword evidence="4" id="KW-0547">Nucleotide-binding</keyword>
<organism evidence="15 16">
    <name type="scientific">Rhododendron williamsianum</name>
    <dbReference type="NCBI Taxonomy" id="262921"/>
    <lineage>
        <taxon>Eukaryota</taxon>
        <taxon>Viridiplantae</taxon>
        <taxon>Streptophyta</taxon>
        <taxon>Embryophyta</taxon>
        <taxon>Tracheophyta</taxon>
        <taxon>Spermatophyta</taxon>
        <taxon>Magnoliopsida</taxon>
        <taxon>eudicotyledons</taxon>
        <taxon>Gunneridae</taxon>
        <taxon>Pentapetalae</taxon>
        <taxon>asterids</taxon>
        <taxon>Ericales</taxon>
        <taxon>Ericaceae</taxon>
        <taxon>Ericoideae</taxon>
        <taxon>Rhodoreae</taxon>
        <taxon>Rhododendron</taxon>
    </lineage>
</organism>
<dbReference type="InterPro" id="IPR027417">
    <property type="entry name" value="P-loop_NTPase"/>
</dbReference>
<reference evidence="15 16" key="1">
    <citation type="journal article" date="2019" name="Genome Biol. Evol.">
        <title>The Rhododendron genome and chromosomal organization provide insight into shared whole-genome duplications across the heath family (Ericaceae).</title>
        <authorList>
            <person name="Soza V.L."/>
            <person name="Lindsley D."/>
            <person name="Waalkes A."/>
            <person name="Ramage E."/>
            <person name="Patwardhan R.P."/>
            <person name="Burton J.N."/>
            <person name="Adey A."/>
            <person name="Kumar A."/>
            <person name="Qiu R."/>
            <person name="Shendure J."/>
            <person name="Hall B."/>
        </authorList>
    </citation>
    <scope>NUCLEOTIDE SEQUENCE [LARGE SCALE GENOMIC DNA]</scope>
    <source>
        <strain evidence="15">RSF 1966-606</strain>
    </source>
</reference>
<evidence type="ECO:0000256" key="8">
    <source>
        <dbReference type="ARBA" id="ARBA00023204"/>
    </source>
</evidence>
<dbReference type="InterPro" id="IPR007860">
    <property type="entry name" value="DNA_mmatch_repair_MutS_con_dom"/>
</dbReference>
<evidence type="ECO:0000313" key="15">
    <source>
        <dbReference type="EMBL" id="KAE9464883.1"/>
    </source>
</evidence>
<feature type="region of interest" description="Disordered" evidence="12">
    <location>
        <begin position="1"/>
        <end position="80"/>
    </location>
</feature>
<dbReference type="InterPro" id="IPR045076">
    <property type="entry name" value="MutS"/>
</dbReference>
<keyword evidence="6" id="KW-0067">ATP-binding</keyword>
<feature type="compositionally biased region" description="Low complexity" evidence="12">
    <location>
        <begin position="21"/>
        <end position="31"/>
    </location>
</feature>
<feature type="non-terminal residue" evidence="15">
    <location>
        <position position="1"/>
    </location>
</feature>
<dbReference type="GO" id="GO:0005634">
    <property type="term" value="C:nucleus"/>
    <property type="evidence" value="ECO:0007669"/>
    <property type="project" value="UniProtKB-SubCell"/>
</dbReference>
<dbReference type="Gene3D" id="3.30.420.110">
    <property type="entry name" value="MutS, connector domain"/>
    <property type="match status" value="1"/>
</dbReference>
<dbReference type="Pfam" id="PF00488">
    <property type="entry name" value="MutS_V"/>
    <property type="match status" value="1"/>
</dbReference>
<evidence type="ECO:0000259" key="14">
    <source>
        <dbReference type="SMART" id="SM00534"/>
    </source>
</evidence>
<evidence type="ECO:0000256" key="11">
    <source>
        <dbReference type="ARBA" id="ARBA00073774"/>
    </source>
</evidence>
<proteinExistence type="inferred from homology"/>
<dbReference type="InterPro" id="IPR017261">
    <property type="entry name" value="DNA_mismatch_repair_MutS/MSH"/>
</dbReference>
<dbReference type="GO" id="GO:0005524">
    <property type="term" value="F:ATP binding"/>
    <property type="evidence" value="ECO:0007669"/>
    <property type="project" value="UniProtKB-KW"/>
</dbReference>
<evidence type="ECO:0000256" key="4">
    <source>
        <dbReference type="ARBA" id="ARBA00022741"/>
    </source>
</evidence>
<keyword evidence="5" id="KW-0227">DNA damage</keyword>
<protein>
    <recommendedName>
        <fullName evidence="3 11">DNA mismatch repair protein MSH3</fullName>
    </recommendedName>
    <alternativeName>
        <fullName evidence="3 11">DNA mismatch repair protein MSH3</fullName>
    </alternativeName>
    <alternativeName>
        <fullName evidence="10">MutS protein homolog 3</fullName>
    </alternativeName>
</protein>
<dbReference type="FunFam" id="3.40.1170.10:FF:000004">
    <property type="entry name" value="DNA mismatch repair protein"/>
    <property type="match status" value="1"/>
</dbReference>
<keyword evidence="7" id="KW-0238">DNA-binding</keyword>
<dbReference type="PIRSF" id="PIRSF037677">
    <property type="entry name" value="DNA_mis_repair_Msh6"/>
    <property type="match status" value="1"/>
</dbReference>
<comment type="caution">
    <text evidence="15">The sequence shown here is derived from an EMBL/GenBank/DDBJ whole genome shotgun (WGS) entry which is preliminary data.</text>
</comment>
<dbReference type="InterPro" id="IPR036678">
    <property type="entry name" value="MutS_con_dom_sf"/>
</dbReference>
<evidence type="ECO:0000256" key="12">
    <source>
        <dbReference type="SAM" id="MobiDB-lite"/>
    </source>
</evidence>
<dbReference type="SUPFAM" id="SSF53150">
    <property type="entry name" value="DNA repair protein MutS, domain II"/>
    <property type="match status" value="1"/>
</dbReference>
<dbReference type="Proteomes" id="UP000428333">
    <property type="component" value="Linkage Group LG02"/>
</dbReference>
<keyword evidence="16" id="KW-1185">Reference proteome</keyword>
<dbReference type="InterPro" id="IPR000432">
    <property type="entry name" value="DNA_mismatch_repair_MutS_C"/>
</dbReference>
<dbReference type="InterPro" id="IPR016151">
    <property type="entry name" value="DNA_mismatch_repair_MutS_N"/>
</dbReference>
<evidence type="ECO:0000313" key="16">
    <source>
        <dbReference type="Proteomes" id="UP000428333"/>
    </source>
</evidence>
<dbReference type="SUPFAM" id="SSF52540">
    <property type="entry name" value="P-loop containing nucleoside triphosphate hydrolases"/>
    <property type="match status" value="1"/>
</dbReference>
<dbReference type="SMART" id="SM00533">
    <property type="entry name" value="MUTSd"/>
    <property type="match status" value="1"/>
</dbReference>
<dbReference type="InterPro" id="IPR007695">
    <property type="entry name" value="DNA_mismatch_repair_MutS-lik_N"/>
</dbReference>
<dbReference type="EMBL" id="QEFC01000317">
    <property type="protein sequence ID" value="KAE9464883.1"/>
    <property type="molecule type" value="Genomic_DNA"/>
</dbReference>
<gene>
    <name evidence="15" type="ORF">C3L33_03205</name>
</gene>
<accession>A0A6A4M0E6</accession>
<dbReference type="SMART" id="SM00534">
    <property type="entry name" value="MUTSac"/>
    <property type="match status" value="1"/>
</dbReference>
<evidence type="ECO:0000256" key="2">
    <source>
        <dbReference type="ARBA" id="ARBA00007094"/>
    </source>
</evidence>
<dbReference type="AlphaFoldDB" id="A0A6A4M0E6"/>
<evidence type="ECO:0000256" key="3">
    <source>
        <dbReference type="ARBA" id="ARBA00022151"/>
    </source>
</evidence>
<dbReference type="GO" id="GO:0006298">
    <property type="term" value="P:mismatch repair"/>
    <property type="evidence" value="ECO:0007669"/>
    <property type="project" value="InterPro"/>
</dbReference>
<keyword evidence="8" id="KW-0234">DNA repair</keyword>
<evidence type="ECO:0000259" key="13">
    <source>
        <dbReference type="SMART" id="SM00533"/>
    </source>
</evidence>
<name>A0A6A4M0E6_9ERIC</name>
<feature type="compositionally biased region" description="Low complexity" evidence="12">
    <location>
        <begin position="56"/>
        <end position="76"/>
    </location>
</feature>
<dbReference type="Gene3D" id="1.10.1420.10">
    <property type="match status" value="2"/>
</dbReference>
<dbReference type="GO" id="GO:0030983">
    <property type="term" value="F:mismatched DNA binding"/>
    <property type="evidence" value="ECO:0007669"/>
    <property type="project" value="InterPro"/>
</dbReference>
<evidence type="ECO:0000256" key="10">
    <source>
        <dbReference type="ARBA" id="ARBA00029792"/>
    </source>
</evidence>
<evidence type="ECO:0000256" key="5">
    <source>
        <dbReference type="ARBA" id="ARBA00022763"/>
    </source>
</evidence>
<dbReference type="PANTHER" id="PTHR11361:SF122">
    <property type="entry name" value="DNA MISMATCH REPAIR PROTEIN MSH3"/>
    <property type="match status" value="1"/>
</dbReference>
<dbReference type="InterPro" id="IPR007696">
    <property type="entry name" value="DNA_mismatch_repair_MutS_core"/>
</dbReference>
<dbReference type="SUPFAM" id="SSF55271">
    <property type="entry name" value="DNA repair protein MutS, domain I"/>
    <property type="match status" value="1"/>
</dbReference>
<dbReference type="PANTHER" id="PTHR11361">
    <property type="entry name" value="DNA MISMATCH REPAIR PROTEIN MUTS FAMILY MEMBER"/>
    <property type="match status" value="1"/>
</dbReference>
<dbReference type="Gene3D" id="3.40.50.300">
    <property type="entry name" value="P-loop containing nucleotide triphosphate hydrolases"/>
    <property type="match status" value="2"/>
</dbReference>
<dbReference type="GO" id="GO:0006312">
    <property type="term" value="P:mitotic recombination"/>
    <property type="evidence" value="ECO:0007669"/>
    <property type="project" value="TreeGrafter"/>
</dbReference>
<evidence type="ECO:0000256" key="1">
    <source>
        <dbReference type="ARBA" id="ARBA00004123"/>
    </source>
</evidence>
<dbReference type="SUPFAM" id="SSF48334">
    <property type="entry name" value="DNA repair protein MutS, domain III"/>
    <property type="match status" value="1"/>
</dbReference>
<feature type="compositionally biased region" description="Pro residues" evidence="12">
    <location>
        <begin position="32"/>
        <end position="41"/>
    </location>
</feature>